<keyword evidence="5" id="KW-0472">Membrane</keyword>
<evidence type="ECO:0000256" key="2">
    <source>
        <dbReference type="ARBA" id="ARBA00004514"/>
    </source>
</evidence>
<comment type="caution">
    <text evidence="8">The sequence shown here is derived from an EMBL/GenBank/DDBJ whole genome shotgun (WGS) entry which is preliminary data.</text>
</comment>
<reference evidence="8 9" key="1">
    <citation type="journal article" date="2024" name="BMC Genomics">
        <title>Genome assembly of redclaw crayfish (Cherax quadricarinatus) provides insights into its immune adaptation and hypoxia tolerance.</title>
        <authorList>
            <person name="Liu Z."/>
            <person name="Zheng J."/>
            <person name="Li H."/>
            <person name="Fang K."/>
            <person name="Wang S."/>
            <person name="He J."/>
            <person name="Zhou D."/>
            <person name="Weng S."/>
            <person name="Chi M."/>
            <person name="Gu Z."/>
            <person name="He J."/>
            <person name="Li F."/>
            <person name="Wang M."/>
        </authorList>
    </citation>
    <scope>NUCLEOTIDE SEQUENCE [LARGE SCALE GENOMIC DNA]</scope>
    <source>
        <strain evidence="8">ZL_2023a</strain>
    </source>
</reference>
<dbReference type="PANTHER" id="PTHR31220:SF1">
    <property type="entry name" value="GH21176P"/>
    <property type="match status" value="1"/>
</dbReference>
<keyword evidence="4" id="KW-0963">Cytoplasm</keyword>
<evidence type="ECO:0000256" key="6">
    <source>
        <dbReference type="ARBA" id="ARBA00034482"/>
    </source>
</evidence>
<dbReference type="Proteomes" id="UP001445076">
    <property type="component" value="Unassembled WGS sequence"/>
</dbReference>
<dbReference type="AlphaFoldDB" id="A0AAW0XKE6"/>
<evidence type="ECO:0000256" key="7">
    <source>
        <dbReference type="SAM" id="MobiDB-lite"/>
    </source>
</evidence>
<evidence type="ECO:0000256" key="1">
    <source>
        <dbReference type="ARBA" id="ARBA00004236"/>
    </source>
</evidence>
<feature type="compositionally biased region" description="Polar residues" evidence="7">
    <location>
        <begin position="587"/>
        <end position="606"/>
    </location>
</feature>
<evidence type="ECO:0000313" key="9">
    <source>
        <dbReference type="Proteomes" id="UP001445076"/>
    </source>
</evidence>
<name>A0AAW0XKE6_CHEQU</name>
<gene>
    <name evidence="8" type="ORF">OTU49_003198</name>
</gene>
<feature type="compositionally biased region" description="Basic and acidic residues" evidence="7">
    <location>
        <begin position="474"/>
        <end position="488"/>
    </location>
</feature>
<comment type="similarity">
    <text evidence="6">Belongs to the Hyccin family.</text>
</comment>
<dbReference type="Pfam" id="PF09790">
    <property type="entry name" value="Hyccin"/>
    <property type="match status" value="2"/>
</dbReference>
<sequence>MDGLVVVLEDWLSDCDGVSDCRQIYECLQCDQERLIHAIYTLFDEKSRCPDLFESTVKQLFALARSKDERLREFVLLFAPSLLYIYLSSISFGDKKGVGSVEVALLALYNMEVLDEQGQPRIAPFRLPTLARQSVFHEPASLAPASFTVDSLQRLEAGDTDTVRWGPPTQMTSVTAATRHHLATAIMVAFNARLASLPKIALMHLCKAVSKMLCQGFNRPGHHHRSSYGSESSFGLYPRPTPRIPVTSELLKELLHAVYFAMPAERSLHDLPPLMSISMPLAHFHYSSHNAAKGEGTQCPATMPNCAGQCYHSPHVKLRRFNEFASLGIQALEDIHMRAQYELFADVLLMTNAIKNSLKVNPSGQPSDGPMGISVALTPSTTTTPLSKTFITNASFRTKKLPDDLLEYSDDEEDPFALERYVDISRDATLTQTQLATQGHVQSSGPSTPPVGPSFSRLPPQMGINALKMIPESKFLKNSDSRRTDDSCTRSSSTKQEGGSQSPKAHLLDLHIYRKHKRTPSGGPGANDHHSTKSGGSPGLSPRQNKEGSQSPKGIRLDLHLARKHKRAPSSSPATFDAQHSKPGDSPNLSSRSFNVKQEGENQSPKGNFLDLHLNRKHKRTPSGGQGGTEFSSKPGDSPSLSAELPVRDHSPSSERKLICFLKSHNPFITLQNLSPGASHRSRLHQSTAVDEEGSLNGSGTSSPPTYIDLKYLGLSRHSSDNGQKFSPKHHQSAPSTPSKVLHRHSADKRPRSIVVDGHMVEETFWNI</sequence>
<accession>A0AAW0XKE6</accession>
<feature type="region of interest" description="Disordered" evidence="7">
    <location>
        <begin position="673"/>
        <end position="703"/>
    </location>
</feature>
<proteinExistence type="inferred from homology"/>
<evidence type="ECO:0008006" key="10">
    <source>
        <dbReference type="Google" id="ProtNLM"/>
    </source>
</evidence>
<evidence type="ECO:0000256" key="3">
    <source>
        <dbReference type="ARBA" id="ARBA00022475"/>
    </source>
</evidence>
<dbReference type="InterPro" id="IPR018619">
    <property type="entry name" value="Hyccin"/>
</dbReference>
<dbReference type="PANTHER" id="PTHR31220">
    <property type="entry name" value="HYCCIN RELATED"/>
    <property type="match status" value="1"/>
</dbReference>
<comment type="subcellular location">
    <subcellularLocation>
        <location evidence="1">Cell membrane</location>
    </subcellularLocation>
    <subcellularLocation>
        <location evidence="2">Cytoplasm</location>
        <location evidence="2">Cytosol</location>
    </subcellularLocation>
</comment>
<dbReference type="GO" id="GO:0005886">
    <property type="term" value="C:plasma membrane"/>
    <property type="evidence" value="ECO:0007669"/>
    <property type="project" value="UniProtKB-SubCell"/>
</dbReference>
<evidence type="ECO:0000256" key="4">
    <source>
        <dbReference type="ARBA" id="ARBA00022490"/>
    </source>
</evidence>
<dbReference type="GO" id="GO:0005829">
    <property type="term" value="C:cytosol"/>
    <property type="evidence" value="ECO:0007669"/>
    <property type="project" value="UniProtKB-SubCell"/>
</dbReference>
<feature type="region of interest" description="Disordered" evidence="7">
    <location>
        <begin position="436"/>
        <end position="652"/>
    </location>
</feature>
<evidence type="ECO:0000313" key="8">
    <source>
        <dbReference type="EMBL" id="KAK8739793.1"/>
    </source>
</evidence>
<feature type="compositionally biased region" description="Low complexity" evidence="7">
    <location>
        <begin position="436"/>
        <end position="446"/>
    </location>
</feature>
<dbReference type="EMBL" id="JARKIK010000035">
    <property type="protein sequence ID" value="KAK8739793.1"/>
    <property type="molecule type" value="Genomic_DNA"/>
</dbReference>
<evidence type="ECO:0000256" key="5">
    <source>
        <dbReference type="ARBA" id="ARBA00023136"/>
    </source>
</evidence>
<feature type="region of interest" description="Disordered" evidence="7">
    <location>
        <begin position="718"/>
        <end position="752"/>
    </location>
</feature>
<dbReference type="GO" id="GO:0072659">
    <property type="term" value="P:protein localization to plasma membrane"/>
    <property type="evidence" value="ECO:0007669"/>
    <property type="project" value="TreeGrafter"/>
</dbReference>
<protein>
    <recommendedName>
        <fullName evidence="10">Hyccin</fullName>
    </recommendedName>
</protein>
<dbReference type="GO" id="GO:0046854">
    <property type="term" value="P:phosphatidylinositol phosphate biosynthetic process"/>
    <property type="evidence" value="ECO:0007669"/>
    <property type="project" value="TreeGrafter"/>
</dbReference>
<organism evidence="8 9">
    <name type="scientific">Cherax quadricarinatus</name>
    <name type="common">Australian red claw crayfish</name>
    <dbReference type="NCBI Taxonomy" id="27406"/>
    <lineage>
        <taxon>Eukaryota</taxon>
        <taxon>Metazoa</taxon>
        <taxon>Ecdysozoa</taxon>
        <taxon>Arthropoda</taxon>
        <taxon>Crustacea</taxon>
        <taxon>Multicrustacea</taxon>
        <taxon>Malacostraca</taxon>
        <taxon>Eumalacostraca</taxon>
        <taxon>Eucarida</taxon>
        <taxon>Decapoda</taxon>
        <taxon>Pleocyemata</taxon>
        <taxon>Astacidea</taxon>
        <taxon>Parastacoidea</taxon>
        <taxon>Parastacidae</taxon>
        <taxon>Cherax</taxon>
    </lineage>
</organism>
<keyword evidence="3" id="KW-1003">Cell membrane</keyword>
<keyword evidence="9" id="KW-1185">Reference proteome</keyword>